<reference evidence="5" key="1">
    <citation type="submission" date="2016-10" db="EMBL/GenBank/DDBJ databases">
        <authorList>
            <person name="Varghese N."/>
            <person name="Submissions S."/>
        </authorList>
    </citation>
    <scope>NUCLEOTIDE SEQUENCE [LARGE SCALE GENOMIC DNA]</scope>
    <source>
        <strain evidence="5">IBRC-M 10403</strain>
    </source>
</reference>
<dbReference type="CDD" id="cd07043">
    <property type="entry name" value="STAS_anti-anti-sigma_factors"/>
    <property type="match status" value="1"/>
</dbReference>
<dbReference type="Gene3D" id="3.30.750.24">
    <property type="entry name" value="STAS domain"/>
    <property type="match status" value="1"/>
</dbReference>
<dbReference type="EMBL" id="FMZZ01000005">
    <property type="protein sequence ID" value="SDC90496.1"/>
    <property type="molecule type" value="Genomic_DNA"/>
</dbReference>
<organism evidence="4 5">
    <name type="scientific">Actinokineospora iranica</name>
    <dbReference type="NCBI Taxonomy" id="1271860"/>
    <lineage>
        <taxon>Bacteria</taxon>
        <taxon>Bacillati</taxon>
        <taxon>Actinomycetota</taxon>
        <taxon>Actinomycetes</taxon>
        <taxon>Pseudonocardiales</taxon>
        <taxon>Pseudonocardiaceae</taxon>
        <taxon>Actinokineospora</taxon>
    </lineage>
</organism>
<dbReference type="InterPro" id="IPR003658">
    <property type="entry name" value="Anti-sigma_ant"/>
</dbReference>
<name>A0A1G6QFN0_9PSEU</name>
<dbReference type="NCBIfam" id="TIGR00377">
    <property type="entry name" value="ant_ant_sig"/>
    <property type="match status" value="1"/>
</dbReference>
<evidence type="ECO:0000313" key="5">
    <source>
        <dbReference type="Proteomes" id="UP000199501"/>
    </source>
</evidence>
<evidence type="ECO:0000256" key="2">
    <source>
        <dbReference type="RuleBase" id="RU003749"/>
    </source>
</evidence>
<dbReference type="Proteomes" id="UP000199501">
    <property type="component" value="Unassembled WGS sequence"/>
</dbReference>
<keyword evidence="5" id="KW-1185">Reference proteome</keyword>
<dbReference type="PROSITE" id="PS50801">
    <property type="entry name" value="STAS"/>
    <property type="match status" value="1"/>
</dbReference>
<dbReference type="InterPro" id="IPR002645">
    <property type="entry name" value="STAS_dom"/>
</dbReference>
<dbReference type="OrthoDB" id="9794628at2"/>
<dbReference type="Pfam" id="PF01740">
    <property type="entry name" value="STAS"/>
    <property type="match status" value="1"/>
</dbReference>
<gene>
    <name evidence="4" type="ORF">SAMN05216174_105234</name>
</gene>
<dbReference type="SUPFAM" id="SSF52091">
    <property type="entry name" value="SpoIIaa-like"/>
    <property type="match status" value="1"/>
</dbReference>
<dbReference type="InterPro" id="IPR036513">
    <property type="entry name" value="STAS_dom_sf"/>
</dbReference>
<feature type="domain" description="STAS" evidence="3">
    <location>
        <begin position="16"/>
        <end position="108"/>
    </location>
</feature>
<dbReference type="PANTHER" id="PTHR33495">
    <property type="entry name" value="ANTI-SIGMA FACTOR ANTAGONIST TM_1081-RELATED-RELATED"/>
    <property type="match status" value="1"/>
</dbReference>
<comment type="similarity">
    <text evidence="1 2">Belongs to the anti-sigma-factor antagonist family.</text>
</comment>
<accession>A0A1G6QFN0</accession>
<dbReference type="RefSeq" id="WP_091450269.1">
    <property type="nucleotide sequence ID" value="NZ_FMZZ01000005.1"/>
</dbReference>
<dbReference type="STRING" id="1271860.SAMN05216174_105234"/>
<protein>
    <recommendedName>
        <fullName evidence="2">Anti-sigma factor antagonist</fullName>
    </recommendedName>
</protein>
<evidence type="ECO:0000259" key="3">
    <source>
        <dbReference type="PROSITE" id="PS50801"/>
    </source>
</evidence>
<dbReference type="PANTHER" id="PTHR33495:SF14">
    <property type="entry name" value="ANTI-SIGMA FACTOR ANTAGONIST"/>
    <property type="match status" value="1"/>
</dbReference>
<dbReference type="AlphaFoldDB" id="A0A1G6QFN0"/>
<sequence>MNFEAYLGFNGRTGTVYLTGELDATTAPVFRSLVEQAAERPLDRLVLDMTGLRALSSAGVRWLAFAQQKLPPTASIIVVGASAEVVATIRLAGFDQAITIADRGGAQS</sequence>
<evidence type="ECO:0000313" key="4">
    <source>
        <dbReference type="EMBL" id="SDC90496.1"/>
    </source>
</evidence>
<dbReference type="GO" id="GO:0043856">
    <property type="term" value="F:anti-sigma factor antagonist activity"/>
    <property type="evidence" value="ECO:0007669"/>
    <property type="project" value="InterPro"/>
</dbReference>
<evidence type="ECO:0000256" key="1">
    <source>
        <dbReference type="ARBA" id="ARBA00009013"/>
    </source>
</evidence>
<proteinExistence type="inferred from homology"/>